<feature type="transmembrane region" description="Helical" evidence="6">
    <location>
        <begin position="247"/>
        <end position="264"/>
    </location>
</feature>
<accession>A0A7C5KFP3</accession>
<evidence type="ECO:0000256" key="3">
    <source>
        <dbReference type="ARBA" id="ARBA00022692"/>
    </source>
</evidence>
<comment type="caution">
    <text evidence="8">The sequence shown here is derived from an EMBL/GenBank/DDBJ whole genome shotgun (WGS) entry which is preliminary data.</text>
</comment>
<dbReference type="PANTHER" id="PTHR30619">
    <property type="entry name" value="DNA INTERNALIZATION/COMPETENCE PROTEIN COMEC/REC2"/>
    <property type="match status" value="1"/>
</dbReference>
<dbReference type="Pfam" id="PF03772">
    <property type="entry name" value="Competence"/>
    <property type="match status" value="1"/>
</dbReference>
<feature type="transmembrane region" description="Helical" evidence="6">
    <location>
        <begin position="178"/>
        <end position="197"/>
    </location>
</feature>
<evidence type="ECO:0000256" key="2">
    <source>
        <dbReference type="ARBA" id="ARBA00022475"/>
    </source>
</evidence>
<feature type="transmembrane region" description="Helical" evidence="6">
    <location>
        <begin position="225"/>
        <end position="241"/>
    </location>
</feature>
<dbReference type="InterPro" id="IPR004477">
    <property type="entry name" value="ComEC_N"/>
</dbReference>
<evidence type="ECO:0000256" key="6">
    <source>
        <dbReference type="SAM" id="Phobius"/>
    </source>
</evidence>
<evidence type="ECO:0000256" key="4">
    <source>
        <dbReference type="ARBA" id="ARBA00022989"/>
    </source>
</evidence>
<dbReference type="NCBIfam" id="TIGR00360">
    <property type="entry name" value="ComEC_N-term"/>
    <property type="match status" value="1"/>
</dbReference>
<protein>
    <submittedName>
        <fullName evidence="8">ComEC/Rec2 family competence protein</fullName>
    </submittedName>
</protein>
<gene>
    <name evidence="8" type="ORF">ENL70_05905</name>
</gene>
<keyword evidence="2" id="KW-1003">Cell membrane</keyword>
<organism evidence="8">
    <name type="scientific">Thermodesulfobium narugense</name>
    <dbReference type="NCBI Taxonomy" id="184064"/>
    <lineage>
        <taxon>Bacteria</taxon>
        <taxon>Pseudomonadati</taxon>
        <taxon>Thermodesulfobiota</taxon>
        <taxon>Thermodesulfobiia</taxon>
        <taxon>Thermodesulfobiales</taxon>
        <taxon>Thermodesulfobiaceae</taxon>
        <taxon>Thermodesulfobium</taxon>
    </lineage>
</organism>
<proteinExistence type="predicted"/>
<keyword evidence="3 6" id="KW-0812">Transmembrane</keyword>
<evidence type="ECO:0000256" key="5">
    <source>
        <dbReference type="ARBA" id="ARBA00023136"/>
    </source>
</evidence>
<sequence length="295" mass="33974">MLIGLISLILLFSGLLISYCKDLSRFNYKNFFFSASVINQKNNILKVILYTPEPFALKIERVISREKTNFQQGDNILFDGEPIKNSLIIANKIEKTGSNNTFFFKRYIEDSIKKNMTEKSGNIFGAMLYGDDLFQPSKEIYNAFNRTGLLHILVVSGAQVSMIFSTLFYFLKRMSINPIISFFIIFSLTLLFCVNVGLDPPVMRAGCLILLIALAELFRLNYSTFNLTLFVLILLLLFEPYSLFDISFQLTFLCIFAMFFASEIRNRLKINNYLIELFLLSFSVYFSFSSNSELL</sequence>
<comment type="subcellular location">
    <subcellularLocation>
        <location evidence="1">Cell membrane</location>
        <topology evidence="1">Multi-pass membrane protein</topology>
    </subcellularLocation>
</comment>
<feature type="transmembrane region" description="Helical" evidence="6">
    <location>
        <begin position="271"/>
        <end position="288"/>
    </location>
</feature>
<dbReference type="InterPro" id="IPR052159">
    <property type="entry name" value="Competence_DNA_uptake"/>
</dbReference>
<feature type="transmembrane region" description="Helical" evidence="6">
    <location>
        <begin position="148"/>
        <end position="171"/>
    </location>
</feature>
<evidence type="ECO:0000313" key="8">
    <source>
        <dbReference type="EMBL" id="HHI66062.1"/>
    </source>
</evidence>
<evidence type="ECO:0000259" key="7">
    <source>
        <dbReference type="Pfam" id="PF03772"/>
    </source>
</evidence>
<reference evidence="8" key="1">
    <citation type="journal article" date="2020" name="mSystems">
        <title>Genome- and Community-Level Interaction Insights into Carbon Utilization and Element Cycling Functions of Hydrothermarchaeota in Hydrothermal Sediment.</title>
        <authorList>
            <person name="Zhou Z."/>
            <person name="Liu Y."/>
            <person name="Xu W."/>
            <person name="Pan J."/>
            <person name="Luo Z.H."/>
            <person name="Li M."/>
        </authorList>
    </citation>
    <scope>NUCLEOTIDE SEQUENCE [LARGE SCALE GENOMIC DNA]</scope>
    <source>
        <strain evidence="8">SpSt-1019</strain>
    </source>
</reference>
<evidence type="ECO:0000256" key="1">
    <source>
        <dbReference type="ARBA" id="ARBA00004651"/>
    </source>
</evidence>
<name>A0A7C5KFP3_9BACT</name>
<dbReference type="GO" id="GO:0005886">
    <property type="term" value="C:plasma membrane"/>
    <property type="evidence" value="ECO:0007669"/>
    <property type="project" value="UniProtKB-SubCell"/>
</dbReference>
<keyword evidence="4 6" id="KW-1133">Transmembrane helix</keyword>
<dbReference type="AlphaFoldDB" id="A0A7C5KFP3"/>
<dbReference type="PANTHER" id="PTHR30619:SF7">
    <property type="entry name" value="BETA-LACTAMASE DOMAIN PROTEIN"/>
    <property type="match status" value="1"/>
</dbReference>
<feature type="domain" description="ComEC/Rec2-related protein" evidence="7">
    <location>
        <begin position="135"/>
        <end position="267"/>
    </location>
</feature>
<keyword evidence="5 6" id="KW-0472">Membrane</keyword>
<dbReference type="EMBL" id="DRUY01000198">
    <property type="protein sequence ID" value="HHI66062.1"/>
    <property type="molecule type" value="Genomic_DNA"/>
</dbReference>